<organism evidence="2 3">
    <name type="scientific">Aeromicrobium marinum DSM 15272</name>
    <dbReference type="NCBI Taxonomy" id="585531"/>
    <lineage>
        <taxon>Bacteria</taxon>
        <taxon>Bacillati</taxon>
        <taxon>Actinomycetota</taxon>
        <taxon>Actinomycetes</taxon>
        <taxon>Propionibacteriales</taxon>
        <taxon>Nocardioidaceae</taxon>
        <taxon>Aeromicrobium</taxon>
    </lineage>
</organism>
<gene>
    <name evidence="2" type="ORF">HMPREF0063_10592</name>
</gene>
<dbReference type="EMBL" id="ACLF03000003">
    <property type="protein sequence ID" value="EFQ83876.1"/>
    <property type="molecule type" value="Genomic_DNA"/>
</dbReference>
<name>E2S9F2_9ACTN</name>
<dbReference type="OrthoDB" id="3748934at2"/>
<dbReference type="eggNOG" id="ENOG50344TG">
    <property type="taxonomic scope" value="Bacteria"/>
</dbReference>
<protein>
    <submittedName>
        <fullName evidence="2">Uncharacterized protein</fullName>
    </submittedName>
</protein>
<dbReference type="Proteomes" id="UP000003111">
    <property type="component" value="Unassembled WGS sequence"/>
</dbReference>
<keyword evidence="3" id="KW-1185">Reference proteome</keyword>
<feature type="region of interest" description="Disordered" evidence="1">
    <location>
        <begin position="136"/>
        <end position="160"/>
    </location>
</feature>
<evidence type="ECO:0000313" key="2">
    <source>
        <dbReference type="EMBL" id="EFQ83876.1"/>
    </source>
</evidence>
<accession>E2S9F2</accession>
<comment type="caution">
    <text evidence="2">The sequence shown here is derived from an EMBL/GenBank/DDBJ whole genome shotgun (WGS) entry which is preliminary data.</text>
</comment>
<evidence type="ECO:0000256" key="1">
    <source>
        <dbReference type="SAM" id="MobiDB-lite"/>
    </source>
</evidence>
<reference evidence="2" key="1">
    <citation type="submission" date="2010-08" db="EMBL/GenBank/DDBJ databases">
        <authorList>
            <person name="Muzny D."/>
            <person name="Qin X."/>
            <person name="Buhay C."/>
            <person name="Dugan-Rocha S."/>
            <person name="Ding Y."/>
            <person name="Chen G."/>
            <person name="Hawes A."/>
            <person name="Holder M."/>
            <person name="Jhangiani S."/>
            <person name="Johnson A."/>
            <person name="Khan Z."/>
            <person name="Li Z."/>
            <person name="Liu W."/>
            <person name="Liu X."/>
            <person name="Perez L."/>
            <person name="Shen H."/>
            <person name="Wang Q."/>
            <person name="Watt J."/>
            <person name="Xi L."/>
            <person name="Xin Y."/>
            <person name="Zhou J."/>
            <person name="Deng J."/>
            <person name="Jiang H."/>
            <person name="Liu Y."/>
            <person name="Qu J."/>
            <person name="Song X.-Z."/>
            <person name="Zhang L."/>
            <person name="Villasana D."/>
            <person name="Johnson A."/>
            <person name="Liu J."/>
            <person name="Liyanage D."/>
            <person name="Lorensuhewa L."/>
            <person name="Robinson T."/>
            <person name="Song A."/>
            <person name="Song B.-B."/>
            <person name="Dinh H."/>
            <person name="Thornton R."/>
            <person name="Coyle M."/>
            <person name="Francisco L."/>
            <person name="Jackson L."/>
            <person name="Javaid M."/>
            <person name="Korchina V."/>
            <person name="Kovar C."/>
            <person name="Mata R."/>
            <person name="Mathew T."/>
            <person name="Ngo R."/>
            <person name="Nguyen L."/>
            <person name="Nguyen N."/>
            <person name="Okwuonu G."/>
            <person name="Ongeri F."/>
            <person name="Pham C."/>
            <person name="Simmons D."/>
            <person name="Wilczek-Boney K."/>
            <person name="Hale W."/>
            <person name="Jakkamsetti A."/>
            <person name="Pham P."/>
            <person name="Ruth R."/>
            <person name="San Lucas F."/>
            <person name="Warren J."/>
            <person name="Zhang J."/>
            <person name="Zhao Z."/>
            <person name="Zhou C."/>
            <person name="Zhu D."/>
            <person name="Lee S."/>
            <person name="Bess C."/>
            <person name="Blankenburg K."/>
            <person name="Forbes L."/>
            <person name="Fu Q."/>
            <person name="Gubbala S."/>
            <person name="Hirani K."/>
            <person name="Jayaseelan J.C."/>
            <person name="Lara F."/>
            <person name="Munidasa M."/>
            <person name="Palculict T."/>
            <person name="Patil S."/>
            <person name="Pu L.-L."/>
            <person name="Saada N."/>
            <person name="Tang L."/>
            <person name="Weissenberger G."/>
            <person name="Zhu Y."/>
            <person name="Hemphill L."/>
            <person name="Shang Y."/>
            <person name="Youmans B."/>
            <person name="Ayvaz T."/>
            <person name="Ross M."/>
            <person name="Santibanez J."/>
            <person name="Aqrawi P."/>
            <person name="Gross S."/>
            <person name="Joshi V."/>
            <person name="Fowler G."/>
            <person name="Nazareth L."/>
            <person name="Reid J."/>
            <person name="Worley K."/>
            <person name="Petrosino J."/>
            <person name="Highlander S."/>
            <person name="Gibbs R."/>
        </authorList>
    </citation>
    <scope>NUCLEOTIDE SEQUENCE [LARGE SCALE GENOMIC DNA]</scope>
    <source>
        <strain evidence="2">DSM 15272</strain>
    </source>
</reference>
<dbReference type="AlphaFoldDB" id="E2S9F2"/>
<dbReference type="HOGENOM" id="CLU_1648532_0_0_11"/>
<sequence length="160" mass="17131">MSVELILLLTTAVLAVVAVTAAVVAVRAARRVRVPAPVAAAPDRPERVDLPGSAVDLVARPVSPSPARVVEGRIVVSPTSEQVVATALSRPATRLSVWAHGVSHALRPESRDRISGLMRREYRRRRRLRARAARQAARQAVLDTPPPISWLGDGPDRAAG</sequence>
<dbReference type="STRING" id="585531.HMPREF0063_10592"/>
<proteinExistence type="predicted"/>
<evidence type="ECO:0000313" key="3">
    <source>
        <dbReference type="Proteomes" id="UP000003111"/>
    </source>
</evidence>
<dbReference type="RefSeq" id="WP_007077614.1">
    <property type="nucleotide sequence ID" value="NZ_CM001024.1"/>
</dbReference>